<dbReference type="Proteomes" id="UP000629468">
    <property type="component" value="Unassembled WGS sequence"/>
</dbReference>
<evidence type="ECO:0000313" key="1">
    <source>
        <dbReference type="EMBL" id="KAF7760195.1"/>
    </source>
</evidence>
<evidence type="ECO:0000313" key="2">
    <source>
        <dbReference type="Proteomes" id="UP000629468"/>
    </source>
</evidence>
<name>A0A8H7EW48_AGABI</name>
<proteinExistence type="predicted"/>
<protein>
    <submittedName>
        <fullName evidence="1">Uncharacterized protein</fullName>
    </submittedName>
</protein>
<reference evidence="1 2" key="1">
    <citation type="journal article" name="Sci. Rep.">
        <title>Telomere-to-telomere assembled and centromere annotated genomes of the two main subspecies of the button mushroom Agaricus bisporus reveal especially polymorphic chromosome ends.</title>
        <authorList>
            <person name="Sonnenberg A.S.M."/>
            <person name="Sedaghat-Telgerd N."/>
            <person name="Lavrijssen B."/>
            <person name="Ohm R.A."/>
            <person name="Hendrickx P.M."/>
            <person name="Scholtmeijer K."/>
            <person name="Baars J.J.P."/>
            <person name="van Peer A."/>
        </authorList>
    </citation>
    <scope>NUCLEOTIDE SEQUENCE [LARGE SCALE GENOMIC DNA]</scope>
    <source>
        <strain evidence="1 2">H119_p4</strain>
    </source>
</reference>
<dbReference type="EMBL" id="JABXXO010000015">
    <property type="protein sequence ID" value="KAF7760195.1"/>
    <property type="molecule type" value="Genomic_DNA"/>
</dbReference>
<comment type="caution">
    <text evidence="1">The sequence shown here is derived from an EMBL/GenBank/DDBJ whole genome shotgun (WGS) entry which is preliminary data.</text>
</comment>
<gene>
    <name evidence="1" type="ORF">Agabi119p4_10871</name>
</gene>
<sequence>MISVEVEDYEIQAILALLPRRWLSSPRDLHPSCLLNNNIARNIVAQQLVSPRSTQRSALVHASDVDSPQYALTHDRHHDPIAHAQQ</sequence>
<accession>A0A8H7EW48</accession>
<organism evidence="1 2">
    <name type="scientific">Agaricus bisporus var. burnettii</name>
    <dbReference type="NCBI Taxonomy" id="192524"/>
    <lineage>
        <taxon>Eukaryota</taxon>
        <taxon>Fungi</taxon>
        <taxon>Dikarya</taxon>
        <taxon>Basidiomycota</taxon>
        <taxon>Agaricomycotina</taxon>
        <taxon>Agaricomycetes</taxon>
        <taxon>Agaricomycetidae</taxon>
        <taxon>Agaricales</taxon>
        <taxon>Agaricineae</taxon>
        <taxon>Agaricaceae</taxon>
        <taxon>Agaricus</taxon>
    </lineage>
</organism>
<dbReference type="AlphaFoldDB" id="A0A8H7EW48"/>